<gene>
    <name evidence="4" type="ORF">O181_100123</name>
</gene>
<evidence type="ECO:0000259" key="3">
    <source>
        <dbReference type="Pfam" id="PF00171"/>
    </source>
</evidence>
<dbReference type="AlphaFoldDB" id="A0A9Q3JC55"/>
<dbReference type="InterPro" id="IPR015590">
    <property type="entry name" value="Aldehyde_DH_dom"/>
</dbReference>
<evidence type="ECO:0000256" key="1">
    <source>
        <dbReference type="ARBA" id="ARBA00009986"/>
    </source>
</evidence>
<dbReference type="GO" id="GO:0019413">
    <property type="term" value="P:acetate biosynthetic process"/>
    <property type="evidence" value="ECO:0007669"/>
    <property type="project" value="UniProtKB-ARBA"/>
</dbReference>
<protein>
    <recommendedName>
        <fullName evidence="3">Aldehyde dehydrogenase domain-containing protein</fullName>
    </recommendedName>
</protein>
<dbReference type="OrthoDB" id="310895at2759"/>
<dbReference type="Gene3D" id="3.40.605.10">
    <property type="entry name" value="Aldehyde Dehydrogenase, Chain A, domain 1"/>
    <property type="match status" value="1"/>
</dbReference>
<proteinExistence type="inferred from homology"/>
<dbReference type="InterPro" id="IPR016162">
    <property type="entry name" value="Ald_DH_N"/>
</dbReference>
<evidence type="ECO:0000313" key="5">
    <source>
        <dbReference type="Proteomes" id="UP000765509"/>
    </source>
</evidence>
<reference evidence="4" key="1">
    <citation type="submission" date="2021-03" db="EMBL/GenBank/DDBJ databases">
        <title>Draft genome sequence of rust myrtle Austropuccinia psidii MF-1, a brazilian biotype.</title>
        <authorList>
            <person name="Quecine M.C."/>
            <person name="Pachon D.M.R."/>
            <person name="Bonatelli M.L."/>
            <person name="Correr F.H."/>
            <person name="Franceschini L.M."/>
            <person name="Leite T.F."/>
            <person name="Margarido G.R.A."/>
            <person name="Almeida C.A."/>
            <person name="Ferrarezi J.A."/>
            <person name="Labate C.A."/>
        </authorList>
    </citation>
    <scope>NUCLEOTIDE SEQUENCE</scope>
    <source>
        <strain evidence="4">MF-1</strain>
    </source>
</reference>
<dbReference type="FunFam" id="3.40.309.10:FF:000001">
    <property type="entry name" value="Mitochondrial aldehyde dehydrogenase 2"/>
    <property type="match status" value="1"/>
</dbReference>
<keyword evidence="5" id="KW-1185">Reference proteome</keyword>
<dbReference type="InterPro" id="IPR016161">
    <property type="entry name" value="Ald_DH/histidinol_DH"/>
</dbReference>
<feature type="chain" id="PRO_5040233222" description="Aldehyde dehydrogenase domain-containing protein" evidence="2">
    <location>
        <begin position="20"/>
        <end position="229"/>
    </location>
</feature>
<name>A0A9Q3JC55_9BASI</name>
<comment type="similarity">
    <text evidence="1">Belongs to the aldehyde dehydrogenase family.</text>
</comment>
<dbReference type="Proteomes" id="UP000765509">
    <property type="component" value="Unassembled WGS sequence"/>
</dbReference>
<feature type="domain" description="Aldehyde dehydrogenase" evidence="3">
    <location>
        <begin position="13"/>
        <end position="221"/>
    </location>
</feature>
<sequence length="229" mass="25608">MFLLRGLILCLSIFENADLEQAVKWASFEQACTAGSRVFVQEKIYDKFLQEFEANVKSLKLGDPFSPDTFQGPQVSQVQFDRIMGHIQSGKAEGAKCLLGGNRFGNEGYFIEPTIFTNVQPNMKICREEIFGPVIIVNKFKDEDDVVAKANDTFYGLAAAIHTRDISRAIKVSKRVKAGMVWVNCYNQAYVQMPFGGYKDSGIGRECGRYALATYTEVKAVIINLSDKL</sequence>
<evidence type="ECO:0000313" key="4">
    <source>
        <dbReference type="EMBL" id="MBW0560408.1"/>
    </source>
</evidence>
<evidence type="ECO:0000256" key="2">
    <source>
        <dbReference type="SAM" id="SignalP"/>
    </source>
</evidence>
<dbReference type="InterPro" id="IPR016163">
    <property type="entry name" value="Ald_DH_C"/>
</dbReference>
<feature type="signal peptide" evidence="2">
    <location>
        <begin position="1"/>
        <end position="19"/>
    </location>
</feature>
<dbReference type="PANTHER" id="PTHR11699">
    <property type="entry name" value="ALDEHYDE DEHYDROGENASE-RELATED"/>
    <property type="match status" value="1"/>
</dbReference>
<dbReference type="GO" id="GO:0016620">
    <property type="term" value="F:oxidoreductase activity, acting on the aldehyde or oxo group of donors, NAD or NADP as acceptor"/>
    <property type="evidence" value="ECO:0007669"/>
    <property type="project" value="InterPro"/>
</dbReference>
<comment type="caution">
    <text evidence="4">The sequence shown here is derived from an EMBL/GenBank/DDBJ whole genome shotgun (WGS) entry which is preliminary data.</text>
</comment>
<keyword evidence="2" id="KW-0732">Signal</keyword>
<accession>A0A9Q3JC55</accession>
<dbReference type="Pfam" id="PF00171">
    <property type="entry name" value="Aldedh"/>
    <property type="match status" value="1"/>
</dbReference>
<dbReference type="SUPFAM" id="SSF53720">
    <property type="entry name" value="ALDH-like"/>
    <property type="match status" value="1"/>
</dbReference>
<dbReference type="Gene3D" id="3.40.309.10">
    <property type="entry name" value="Aldehyde Dehydrogenase, Chain A, domain 2"/>
    <property type="match status" value="1"/>
</dbReference>
<organism evidence="4 5">
    <name type="scientific">Austropuccinia psidii MF-1</name>
    <dbReference type="NCBI Taxonomy" id="1389203"/>
    <lineage>
        <taxon>Eukaryota</taxon>
        <taxon>Fungi</taxon>
        <taxon>Dikarya</taxon>
        <taxon>Basidiomycota</taxon>
        <taxon>Pucciniomycotina</taxon>
        <taxon>Pucciniomycetes</taxon>
        <taxon>Pucciniales</taxon>
        <taxon>Sphaerophragmiaceae</taxon>
        <taxon>Austropuccinia</taxon>
    </lineage>
</organism>
<dbReference type="EMBL" id="AVOT02069528">
    <property type="protein sequence ID" value="MBW0560408.1"/>
    <property type="molecule type" value="Genomic_DNA"/>
</dbReference>